<organism evidence="4 5">
    <name type="scientific">Cohnella hongkongensis</name>
    <dbReference type="NCBI Taxonomy" id="178337"/>
    <lineage>
        <taxon>Bacteria</taxon>
        <taxon>Bacillati</taxon>
        <taxon>Bacillota</taxon>
        <taxon>Bacilli</taxon>
        <taxon>Bacillales</taxon>
        <taxon>Paenibacillaceae</taxon>
        <taxon>Cohnella</taxon>
    </lineage>
</organism>
<protein>
    <submittedName>
        <fullName evidence="4">Immunoglobulin-like domain-containing protein</fullName>
    </submittedName>
</protein>
<feature type="domain" description="SLH" evidence="3">
    <location>
        <begin position="1626"/>
        <end position="1685"/>
    </location>
</feature>
<sequence>MNDWRLVNPNLCEKGMRAALIAALLWGMLYAAGIRTAHAAEVTVNDWDSLSGAFTSSASGTTIILGANITQPAGALAVPSATDLTLDLAGYTLSITSPGISAIRVDSGRALTIEDSSAGGAGTLIAKTNGFGHAGIGGEGGVIDSAAGTITINGGRIEAYGGPNAAGIGGNMGSSGGSIHINEGTIKATGGSGGAGIGGGYSSSGGTININGGTVTAAGGLMNSAGIGGGYGAAGGTITITDGTVHATGGIYGAGIGGGYGGDGGTITIHNGTVTAFSSNYGAGIGGGFGGDGGTITIYNGTVTATSNVFGAGIGGGFQGGGGTIAIHDGTVIPSTRATPSVSVIGPGHEGAEDSFSLVNGGTITIPEGYQLIIPEGVTVENSGTINGGGSIGGAGSIENTGTITVEVVGPEVGGTAFLLRFDLNGGTGSIPSITVYAATLQDAGATLPEPIREGYEFEGWYTQPDGGDEMTATYAISGDMDLFARWNAKEVTVVDWDSLLDAFANSTSGTTIILGADITQPAGALTVPSATNLTLDLAGHTLSITSGSNSAIRVNAGTSLTIEDSSAYGAGRLIAITTGSGYAGIGGGPDFGTIMINGGNVDARGANKAAGIGGGMVSAGGVIRISGGEVSATGGMDGAGIGGGPQGDGGTITIDGGAVSAAGGHGGAGIGGGGFSTGVTIHMNGGTVIANGGGNGAGIGGGYQGVGSTIHINGGTVTANGGVYSAGIGGGYQGAGGGTITITDGTVHATGGIYGAGIGGGYQGAGGTIAIHGGTVIPSSGANPDVSVIGPGQEAEDESFSLINGGTITLPAGHRLIVPEGVTVENSGTINGGGSIGGAGQIHNTGIIAVVVEGPEVNGVAFELRFDLNGGTGSIPSITVFAATLQEAGVTLPEPVREGYEFEGWHTQPDGGDEMTETYAISGDMDLFARWKDLTPPAVTLNGPADDPLNGAFEVTATFSEGVTGFSVEDIEVINGTAGSWNAANSWTYTFVVTPTTDGPVTIEISAGVAEDAAGNENTASLPLTRTYDGTAPDIVLDPPGSTEPAQSVQPEAAVTDASELAALQYAWTTNPAAPGTGDPEWQPFSSGDALTLATGDGDRYVHIYARDAAGNEQAVSFGPYVLDNTAPVIGLNGDSPLYLLAGQPYVEPGAWATDNIDGPIDSGEITVTGEVDAHRPGAYEVRYAVSDRAGNHGTVTRSVYVYDGDSPVIVLRGDNPMVVAVGSEFVDPGATAQDAQDGDVTAAITVTGSVYAHAAGTYTLSYNVSDSAGNAAPEAKRTVHVIAPPAMALIGPTEVTIPRGGSFSDPGATANDAYYGNLSDRIVVSGSVDTQTPGVYTLRYTVTNPIGQTAEATRTVTVRQPPSPGGVNGGGTRDDEDGAEETETGHTNAVNIVLNGLSVAVDSVQETTDDGRTVVRLRLTAEMIAALFGAPVDAVAEASGSGEVVALGRTATPLLSAALTKAVIAADGIGDVVVLELPAVALHGVRRIQPEAVLRLVVDGHGLLLPLNAVERVSADAVVEVTIGRASSADSDAAKRAIAALEAEALQAHPVIYTLAADGRPVGGWDGAYRERTMTLQAPADAHHSTAVWIDERGGLHFVPSVFEEGGRDVTLPTRQDGAYTVIRSNRTFRDLQEHWARDEIEQLANKRIVAGRETGAFAPSDPVTRAEFAALLVRGLGLPQREGTSTFSDVAAASWYAEAVGTASEAGLVHGYEDGTFRPQERITREQMAVMIARAIAYAGQATGGAGDEASFRRDAFADRAEIAEWAKEEVAQLAAAGIIQGLTTTEFAPQSDTSRAQSAVILKRMLLYLGFINP</sequence>
<dbReference type="InterPro" id="IPR044048">
    <property type="entry name" value="Big_12"/>
</dbReference>
<gene>
    <name evidence="4" type="ORF">ACFO3S_16395</name>
</gene>
<dbReference type="InterPro" id="IPR051465">
    <property type="entry name" value="Cell_Envelope_Struct_Comp"/>
</dbReference>
<dbReference type="Pfam" id="PF00395">
    <property type="entry name" value="SLH"/>
    <property type="match status" value="3"/>
</dbReference>
<feature type="domain" description="SLH" evidence="3">
    <location>
        <begin position="1757"/>
        <end position="1818"/>
    </location>
</feature>
<feature type="domain" description="SLH" evidence="3">
    <location>
        <begin position="1686"/>
        <end position="1749"/>
    </location>
</feature>
<dbReference type="Pfam" id="PF16403">
    <property type="entry name" value="Bact_surface_Ig-like"/>
    <property type="match status" value="3"/>
</dbReference>
<dbReference type="InterPro" id="IPR032179">
    <property type="entry name" value="Cry22Aa_Ig-like"/>
</dbReference>
<reference evidence="5" key="1">
    <citation type="journal article" date="2019" name="Int. J. Syst. Evol. Microbiol.">
        <title>The Global Catalogue of Microorganisms (GCM) 10K type strain sequencing project: providing services to taxonomists for standard genome sequencing and annotation.</title>
        <authorList>
            <consortium name="The Broad Institute Genomics Platform"/>
            <consortium name="The Broad Institute Genome Sequencing Center for Infectious Disease"/>
            <person name="Wu L."/>
            <person name="Ma J."/>
        </authorList>
    </citation>
    <scope>NUCLEOTIDE SEQUENCE [LARGE SCALE GENOMIC DNA]</scope>
    <source>
        <strain evidence="5">CCUG 49571</strain>
    </source>
</reference>
<dbReference type="InterPro" id="IPR013378">
    <property type="entry name" value="InlB-like_B-rpt"/>
</dbReference>
<dbReference type="PROSITE" id="PS51272">
    <property type="entry name" value="SLH"/>
    <property type="match status" value="3"/>
</dbReference>
<dbReference type="InterPro" id="IPR013783">
    <property type="entry name" value="Ig-like_fold"/>
</dbReference>
<dbReference type="InterPro" id="IPR042229">
    <property type="entry name" value="Listeria/Bacterioides_rpt_sf"/>
</dbReference>
<evidence type="ECO:0000313" key="5">
    <source>
        <dbReference type="Proteomes" id="UP001596028"/>
    </source>
</evidence>
<evidence type="ECO:0000313" key="4">
    <source>
        <dbReference type="EMBL" id="MFC4599835.1"/>
    </source>
</evidence>
<accession>A0ABV9FCZ6</accession>
<comment type="caution">
    <text evidence="4">The sequence shown here is derived from an EMBL/GenBank/DDBJ whole genome shotgun (WGS) entry which is preliminary data.</text>
</comment>
<evidence type="ECO:0000259" key="3">
    <source>
        <dbReference type="PROSITE" id="PS51272"/>
    </source>
</evidence>
<proteinExistence type="predicted"/>
<dbReference type="PANTHER" id="PTHR43308">
    <property type="entry name" value="OUTER MEMBRANE PROTEIN ALPHA-RELATED"/>
    <property type="match status" value="1"/>
</dbReference>
<dbReference type="Pfam" id="PF18889">
    <property type="entry name" value="Beta_helix_3"/>
    <property type="match status" value="11"/>
</dbReference>
<feature type="region of interest" description="Disordered" evidence="2">
    <location>
        <begin position="1360"/>
        <end position="1387"/>
    </location>
</feature>
<dbReference type="PANTHER" id="PTHR43308:SF5">
    <property type="entry name" value="S-LAYER PROTEIN _ PEPTIDOGLYCAN ENDO-BETA-N-ACETYLGLUCOSAMINIDASE"/>
    <property type="match status" value="1"/>
</dbReference>
<dbReference type="Gene3D" id="2.60.40.4270">
    <property type="entry name" value="Listeria-Bacteroides repeat domain"/>
    <property type="match status" value="2"/>
</dbReference>
<keyword evidence="5" id="KW-1185">Reference proteome</keyword>
<comment type="subcellular location">
    <subcellularLocation>
        <location evidence="1">Cell envelope</location>
    </subcellularLocation>
</comment>
<dbReference type="Pfam" id="PF19078">
    <property type="entry name" value="Big_12"/>
    <property type="match status" value="1"/>
</dbReference>
<name>A0ABV9FCZ6_9BACL</name>
<evidence type="ECO:0000256" key="2">
    <source>
        <dbReference type="SAM" id="MobiDB-lite"/>
    </source>
</evidence>
<dbReference type="InterPro" id="IPR001119">
    <property type="entry name" value="SLH_dom"/>
</dbReference>
<dbReference type="Pfam" id="PF09479">
    <property type="entry name" value="Flg_new"/>
    <property type="match status" value="2"/>
</dbReference>
<dbReference type="EMBL" id="JBHSEP010000012">
    <property type="protein sequence ID" value="MFC4599835.1"/>
    <property type="molecule type" value="Genomic_DNA"/>
</dbReference>
<dbReference type="Proteomes" id="UP001596028">
    <property type="component" value="Unassembled WGS sequence"/>
</dbReference>
<dbReference type="RefSeq" id="WP_378098391.1">
    <property type="nucleotide sequence ID" value="NZ_JBHSEP010000012.1"/>
</dbReference>
<evidence type="ECO:0000256" key="1">
    <source>
        <dbReference type="ARBA" id="ARBA00004196"/>
    </source>
</evidence>
<dbReference type="SUPFAM" id="SSF49299">
    <property type="entry name" value="PKD domain"/>
    <property type="match status" value="1"/>
</dbReference>
<dbReference type="Gene3D" id="2.60.40.10">
    <property type="entry name" value="Immunoglobulins"/>
    <property type="match status" value="3"/>
</dbReference>
<dbReference type="InterPro" id="IPR035986">
    <property type="entry name" value="PKD_dom_sf"/>
</dbReference>